<evidence type="ECO:0000256" key="4">
    <source>
        <dbReference type="ARBA" id="ARBA00022729"/>
    </source>
</evidence>
<keyword evidence="10" id="KW-1185">Reference proteome</keyword>
<dbReference type="InterPro" id="IPR046450">
    <property type="entry name" value="PA_dom_sf"/>
</dbReference>
<dbReference type="GO" id="GO:0004177">
    <property type="term" value="F:aminopeptidase activity"/>
    <property type="evidence" value="ECO:0007669"/>
    <property type="project" value="UniProtKB-KW"/>
</dbReference>
<dbReference type="InterPro" id="IPR007484">
    <property type="entry name" value="Peptidase_M28"/>
</dbReference>
<evidence type="ECO:0000259" key="8">
    <source>
        <dbReference type="Pfam" id="PF04389"/>
    </source>
</evidence>
<keyword evidence="1" id="KW-0031">Aminopeptidase</keyword>
<keyword evidence="9" id="KW-0121">Carboxypeptidase</keyword>
<dbReference type="GO" id="GO:0004180">
    <property type="term" value="F:carboxypeptidase activity"/>
    <property type="evidence" value="ECO:0007669"/>
    <property type="project" value="UniProtKB-KW"/>
</dbReference>
<keyword evidence="6" id="KW-0862">Zinc</keyword>
<dbReference type="RefSeq" id="WP_131996264.1">
    <property type="nucleotide sequence ID" value="NZ_SMGK01000003.1"/>
</dbReference>
<name>A0A4R1L3M9_9BACT</name>
<evidence type="ECO:0000256" key="6">
    <source>
        <dbReference type="ARBA" id="ARBA00022833"/>
    </source>
</evidence>
<dbReference type="Gene3D" id="3.50.30.30">
    <property type="match status" value="1"/>
</dbReference>
<dbReference type="Proteomes" id="UP000295210">
    <property type="component" value="Unassembled WGS sequence"/>
</dbReference>
<evidence type="ECO:0000256" key="3">
    <source>
        <dbReference type="ARBA" id="ARBA00022723"/>
    </source>
</evidence>
<keyword evidence="4 7" id="KW-0732">Signal</keyword>
<evidence type="ECO:0000313" key="9">
    <source>
        <dbReference type="EMBL" id="TCK72645.1"/>
    </source>
</evidence>
<dbReference type="SUPFAM" id="SSF52025">
    <property type="entry name" value="PA domain"/>
    <property type="match status" value="1"/>
</dbReference>
<dbReference type="Gene3D" id="3.40.630.10">
    <property type="entry name" value="Zn peptidases"/>
    <property type="match status" value="1"/>
</dbReference>
<dbReference type="PANTHER" id="PTHR12147:SF56">
    <property type="entry name" value="AMINOPEPTIDASE YDR415C-RELATED"/>
    <property type="match status" value="1"/>
</dbReference>
<comment type="caution">
    <text evidence="9">The sequence shown here is derived from an EMBL/GenBank/DDBJ whole genome shotgun (WGS) entry which is preliminary data.</text>
</comment>
<feature type="signal peptide" evidence="7">
    <location>
        <begin position="1"/>
        <end position="20"/>
    </location>
</feature>
<keyword evidence="2" id="KW-0645">Protease</keyword>
<dbReference type="GO" id="GO:0046872">
    <property type="term" value="F:metal ion binding"/>
    <property type="evidence" value="ECO:0007669"/>
    <property type="project" value="UniProtKB-KW"/>
</dbReference>
<organism evidence="9 10">
    <name type="scientific">Acidipila rosea</name>
    <dbReference type="NCBI Taxonomy" id="768535"/>
    <lineage>
        <taxon>Bacteria</taxon>
        <taxon>Pseudomonadati</taxon>
        <taxon>Acidobacteriota</taxon>
        <taxon>Terriglobia</taxon>
        <taxon>Terriglobales</taxon>
        <taxon>Acidobacteriaceae</taxon>
        <taxon>Acidipila</taxon>
    </lineage>
</organism>
<gene>
    <name evidence="9" type="ORF">C7378_2231</name>
</gene>
<reference evidence="9 10" key="1">
    <citation type="submission" date="2019-03" db="EMBL/GenBank/DDBJ databases">
        <title>Genomic Encyclopedia of Type Strains, Phase IV (KMG-IV): sequencing the most valuable type-strain genomes for metagenomic binning, comparative biology and taxonomic classification.</title>
        <authorList>
            <person name="Goeker M."/>
        </authorList>
    </citation>
    <scope>NUCLEOTIDE SEQUENCE [LARGE SCALE GENOMIC DNA]</scope>
    <source>
        <strain evidence="9 10">DSM 103428</strain>
    </source>
</reference>
<dbReference type="OrthoDB" id="233977at2"/>
<sequence>MKRTPLALAFAVVAASTAFTQVPAISGVPKAAVAAADSIDGEKIRAHVRFLANDLLEGRGPGLRGAEIAAQYIATQFALDGLKPAGENGTYFQHVPLYAVHTVEDQTNFTLSPASGPSIPLTYGTDYVTKDETGGTSATIDAPIVFVGYGIDAPEYKWNDYAGVDVKGKVLLVIVNEPPSTDERFFKGAAMTYYGRWTYKYEEASRLGAVGVLIIHRNDLASYPWAVVENSQAIEKSYLQDDPTATLKAASWIQYDVARKLFAAAGQGDIDKLIEAAGKPGFRPVELPVRLKATVVSKVRHYQSDNVVAKLPGADATPGHAVMYSAHYDHLGIDPTLKGDNIYNGAADNATGCGILLEMARAYAQASIKPPHDVYFASVTAEEQGLLGSQYLGEHPPVPASQIALDLNYDMLNPIGVPTAVEVAGAERTSFYPEVEKTAKDFNLTIQPDQFPSAGHYYRSDHFSFARVGIPSFSIGQGTLFEGHTPEWGTEQQKDFNAHHYHQPSDEYHPSMDFRGDAKMAQFGFLLGWEASAMPHSVEWKSGDEFEAARQKSESGR</sequence>
<dbReference type="GO" id="GO:0008235">
    <property type="term" value="F:metalloexopeptidase activity"/>
    <property type="evidence" value="ECO:0007669"/>
    <property type="project" value="InterPro"/>
</dbReference>
<accession>A0A4R1L3M9</accession>
<dbReference type="EMBL" id="SMGK01000003">
    <property type="protein sequence ID" value="TCK72645.1"/>
    <property type="molecule type" value="Genomic_DNA"/>
</dbReference>
<dbReference type="InterPro" id="IPR045175">
    <property type="entry name" value="M28_fam"/>
</dbReference>
<feature type="chain" id="PRO_5020940507" evidence="7">
    <location>
        <begin position="21"/>
        <end position="557"/>
    </location>
</feature>
<keyword evidence="5" id="KW-0378">Hydrolase</keyword>
<evidence type="ECO:0000256" key="2">
    <source>
        <dbReference type="ARBA" id="ARBA00022670"/>
    </source>
</evidence>
<evidence type="ECO:0000256" key="1">
    <source>
        <dbReference type="ARBA" id="ARBA00022438"/>
    </source>
</evidence>
<evidence type="ECO:0000256" key="7">
    <source>
        <dbReference type="SAM" id="SignalP"/>
    </source>
</evidence>
<dbReference type="GO" id="GO:0006508">
    <property type="term" value="P:proteolysis"/>
    <property type="evidence" value="ECO:0007669"/>
    <property type="project" value="UniProtKB-KW"/>
</dbReference>
<dbReference type="SUPFAM" id="SSF53187">
    <property type="entry name" value="Zn-dependent exopeptidases"/>
    <property type="match status" value="1"/>
</dbReference>
<evidence type="ECO:0000313" key="10">
    <source>
        <dbReference type="Proteomes" id="UP000295210"/>
    </source>
</evidence>
<feature type="domain" description="Peptidase M28" evidence="8">
    <location>
        <begin position="306"/>
        <end position="509"/>
    </location>
</feature>
<proteinExistence type="predicted"/>
<dbReference type="Pfam" id="PF04389">
    <property type="entry name" value="Peptidase_M28"/>
    <property type="match status" value="1"/>
</dbReference>
<protein>
    <submittedName>
        <fullName evidence="9">Zn-dependent M28 family amino/carboxypeptidase</fullName>
    </submittedName>
</protein>
<evidence type="ECO:0000256" key="5">
    <source>
        <dbReference type="ARBA" id="ARBA00022801"/>
    </source>
</evidence>
<keyword evidence="3" id="KW-0479">Metal-binding</keyword>
<dbReference type="AlphaFoldDB" id="A0A4R1L3M9"/>
<dbReference type="PANTHER" id="PTHR12147">
    <property type="entry name" value="METALLOPEPTIDASE M28 FAMILY MEMBER"/>
    <property type="match status" value="1"/>
</dbReference>